<protein>
    <submittedName>
        <fullName evidence="2">Uncharacterized protein</fullName>
    </submittedName>
</protein>
<keyword evidence="3" id="KW-1185">Reference proteome</keyword>
<organism evidence="2 3">
    <name type="scientific">Fimbriiglobus ruber</name>
    <dbReference type="NCBI Taxonomy" id="1908690"/>
    <lineage>
        <taxon>Bacteria</taxon>
        <taxon>Pseudomonadati</taxon>
        <taxon>Planctomycetota</taxon>
        <taxon>Planctomycetia</taxon>
        <taxon>Gemmatales</taxon>
        <taxon>Gemmataceae</taxon>
        <taxon>Fimbriiglobus</taxon>
    </lineage>
</organism>
<reference evidence="3" key="1">
    <citation type="submission" date="2017-06" db="EMBL/GenBank/DDBJ databases">
        <title>Genome analysis of Fimbriiglobus ruber SP5, the first member of the order Planctomycetales with confirmed chitinolytic capability.</title>
        <authorList>
            <person name="Ravin N.V."/>
            <person name="Rakitin A.L."/>
            <person name="Ivanova A.A."/>
            <person name="Beletsky A.V."/>
            <person name="Kulichevskaya I.S."/>
            <person name="Mardanov A.V."/>
            <person name="Dedysh S.N."/>
        </authorList>
    </citation>
    <scope>NUCLEOTIDE SEQUENCE [LARGE SCALE GENOMIC DNA]</scope>
    <source>
        <strain evidence="3">SP5</strain>
    </source>
</reference>
<dbReference type="AlphaFoldDB" id="A0A225DWP6"/>
<dbReference type="Proteomes" id="UP000214646">
    <property type="component" value="Unassembled WGS sequence"/>
</dbReference>
<sequence length="74" mass="8240">MIAILLTFLATTAFYVVLAWFCFQRVLAHLRVNPEAARLIAEHILIPAMSAKPNVPKNAARQTADESSEDENTQ</sequence>
<dbReference type="RefSeq" id="WP_088255304.1">
    <property type="nucleotide sequence ID" value="NZ_NIDE01000005.1"/>
</dbReference>
<gene>
    <name evidence="2" type="ORF">FRUB_04174</name>
</gene>
<name>A0A225DWP6_9BACT</name>
<evidence type="ECO:0000313" key="3">
    <source>
        <dbReference type="Proteomes" id="UP000214646"/>
    </source>
</evidence>
<evidence type="ECO:0000256" key="1">
    <source>
        <dbReference type="SAM" id="MobiDB-lite"/>
    </source>
</evidence>
<accession>A0A225DWP6</accession>
<comment type="caution">
    <text evidence="2">The sequence shown here is derived from an EMBL/GenBank/DDBJ whole genome shotgun (WGS) entry which is preliminary data.</text>
</comment>
<dbReference type="EMBL" id="NIDE01000005">
    <property type="protein sequence ID" value="OWK42096.1"/>
    <property type="molecule type" value="Genomic_DNA"/>
</dbReference>
<proteinExistence type="predicted"/>
<evidence type="ECO:0000313" key="2">
    <source>
        <dbReference type="EMBL" id="OWK42096.1"/>
    </source>
</evidence>
<feature type="region of interest" description="Disordered" evidence="1">
    <location>
        <begin position="54"/>
        <end position="74"/>
    </location>
</feature>